<evidence type="ECO:0000313" key="1">
    <source>
        <dbReference type="EMBL" id="MDC0720280.1"/>
    </source>
</evidence>
<dbReference type="Gene3D" id="2.130.10.10">
    <property type="entry name" value="YVTN repeat-like/Quinoprotein amine dehydrogenase"/>
    <property type="match status" value="1"/>
</dbReference>
<comment type="caution">
    <text evidence="1">The sequence shown here is derived from an EMBL/GenBank/DDBJ whole genome shotgun (WGS) entry which is preliminary data.</text>
</comment>
<name>A0ABT5E328_9BACT</name>
<dbReference type="InterPro" id="IPR011044">
    <property type="entry name" value="Quino_amine_DH_bsu"/>
</dbReference>
<dbReference type="Proteomes" id="UP001221686">
    <property type="component" value="Unassembled WGS sequence"/>
</dbReference>
<evidence type="ECO:0008006" key="3">
    <source>
        <dbReference type="Google" id="ProtNLM"/>
    </source>
</evidence>
<evidence type="ECO:0000313" key="2">
    <source>
        <dbReference type="Proteomes" id="UP001221686"/>
    </source>
</evidence>
<proteinExistence type="predicted"/>
<protein>
    <recommendedName>
        <fullName evidence="3">Anaphase-promoting complex subunit 4 WD40 domain-containing protein</fullName>
    </recommendedName>
</protein>
<accession>A0ABT5E328</accession>
<keyword evidence="2" id="KW-1185">Reference proteome</keyword>
<dbReference type="EMBL" id="JAQNDL010000002">
    <property type="protein sequence ID" value="MDC0720280.1"/>
    <property type="molecule type" value="Genomic_DNA"/>
</dbReference>
<dbReference type="RefSeq" id="WP_272088770.1">
    <property type="nucleotide sequence ID" value="NZ_JAQNDL010000002.1"/>
</dbReference>
<reference evidence="1 2" key="1">
    <citation type="submission" date="2022-11" db="EMBL/GenBank/DDBJ databases">
        <title>Minimal conservation of predation-associated metabolite biosynthetic gene clusters underscores biosynthetic potential of Myxococcota including descriptions for ten novel species: Archangium lansinium sp. nov., Myxococcus landrumus sp. nov., Nannocystis bai.</title>
        <authorList>
            <person name="Ahearne A."/>
            <person name="Stevens C."/>
            <person name="Dowd S."/>
        </authorList>
    </citation>
    <scope>NUCLEOTIDE SEQUENCE [LARGE SCALE GENOMIC DNA]</scope>
    <source>
        <strain evidence="1 2">BB15-2</strain>
    </source>
</reference>
<gene>
    <name evidence="1" type="ORF">POL25_25495</name>
</gene>
<sequence>MNRESGGQGNAERGLASPPVLKCLAWHPDGERAAFGSAEGEVVLVAYPGGARLASQRVFAKGGTTALAFDREGQRLAVGSEKGEIAVLSLAGG</sequence>
<dbReference type="SUPFAM" id="SSF50969">
    <property type="entry name" value="YVTN repeat-like/Quinoprotein amine dehydrogenase"/>
    <property type="match status" value="1"/>
</dbReference>
<dbReference type="InterPro" id="IPR015943">
    <property type="entry name" value="WD40/YVTN_repeat-like_dom_sf"/>
</dbReference>
<organism evidence="1 2">
    <name type="scientific">Nannocystis bainbridge</name>
    <dbReference type="NCBI Taxonomy" id="2995303"/>
    <lineage>
        <taxon>Bacteria</taxon>
        <taxon>Pseudomonadati</taxon>
        <taxon>Myxococcota</taxon>
        <taxon>Polyangia</taxon>
        <taxon>Nannocystales</taxon>
        <taxon>Nannocystaceae</taxon>
        <taxon>Nannocystis</taxon>
    </lineage>
</organism>